<reference evidence="1" key="2">
    <citation type="submission" date="2022-01" db="EMBL/GenBank/DDBJ databases">
        <authorList>
            <person name="Yamashiro T."/>
            <person name="Shiraishi A."/>
            <person name="Satake H."/>
            <person name="Nakayama K."/>
        </authorList>
    </citation>
    <scope>NUCLEOTIDE SEQUENCE</scope>
</reference>
<dbReference type="Proteomes" id="UP001151760">
    <property type="component" value="Unassembled WGS sequence"/>
</dbReference>
<organism evidence="1 2">
    <name type="scientific">Tanacetum coccineum</name>
    <dbReference type="NCBI Taxonomy" id="301880"/>
    <lineage>
        <taxon>Eukaryota</taxon>
        <taxon>Viridiplantae</taxon>
        <taxon>Streptophyta</taxon>
        <taxon>Embryophyta</taxon>
        <taxon>Tracheophyta</taxon>
        <taxon>Spermatophyta</taxon>
        <taxon>Magnoliopsida</taxon>
        <taxon>eudicotyledons</taxon>
        <taxon>Gunneridae</taxon>
        <taxon>Pentapetalae</taxon>
        <taxon>asterids</taxon>
        <taxon>campanulids</taxon>
        <taxon>Asterales</taxon>
        <taxon>Asteraceae</taxon>
        <taxon>Asteroideae</taxon>
        <taxon>Anthemideae</taxon>
        <taxon>Anthemidinae</taxon>
        <taxon>Tanacetum</taxon>
    </lineage>
</organism>
<reference evidence="1" key="1">
    <citation type="journal article" date="2022" name="Int. J. Mol. Sci.">
        <title>Draft Genome of Tanacetum Coccineum: Genomic Comparison of Closely Related Tanacetum-Family Plants.</title>
        <authorList>
            <person name="Yamashiro T."/>
            <person name="Shiraishi A."/>
            <person name="Nakayama K."/>
            <person name="Satake H."/>
        </authorList>
    </citation>
    <scope>NUCLEOTIDE SEQUENCE</scope>
</reference>
<accession>A0ABQ5IFC7</accession>
<evidence type="ECO:0000313" key="2">
    <source>
        <dbReference type="Proteomes" id="UP001151760"/>
    </source>
</evidence>
<protein>
    <submittedName>
        <fullName evidence="1">Uncharacterized protein</fullName>
    </submittedName>
</protein>
<sequence>MLIDLKAINPSLYIMSQSIPEQLNVDRREFADAVNALTKICSSHLVGSGAGIFSSAIVSVKEYQQR</sequence>
<evidence type="ECO:0000313" key="1">
    <source>
        <dbReference type="EMBL" id="GJT98680.1"/>
    </source>
</evidence>
<keyword evidence="2" id="KW-1185">Reference proteome</keyword>
<dbReference type="EMBL" id="BQNB010020699">
    <property type="protein sequence ID" value="GJT98680.1"/>
    <property type="molecule type" value="Genomic_DNA"/>
</dbReference>
<name>A0ABQ5IFC7_9ASTR</name>
<gene>
    <name evidence="1" type="ORF">Tco_1094198</name>
</gene>
<proteinExistence type="predicted"/>
<comment type="caution">
    <text evidence="1">The sequence shown here is derived from an EMBL/GenBank/DDBJ whole genome shotgun (WGS) entry which is preliminary data.</text>
</comment>